<keyword evidence="4" id="KW-1185">Reference proteome</keyword>
<reference evidence="3 4" key="1">
    <citation type="submission" date="2021-03" db="EMBL/GenBank/DDBJ databases">
        <title>Whole genome shotgun sequence of Actinoplanes toevensis NBRC 105298.</title>
        <authorList>
            <person name="Komaki H."/>
            <person name="Tamura T."/>
        </authorList>
    </citation>
    <scope>NUCLEOTIDE SEQUENCE [LARGE SCALE GENOMIC DNA]</scope>
    <source>
        <strain evidence="3 4">NBRC 105298</strain>
    </source>
</reference>
<keyword evidence="2" id="KW-0472">Membrane</keyword>
<proteinExistence type="predicted"/>
<accession>A0A919W441</accession>
<evidence type="ECO:0000313" key="4">
    <source>
        <dbReference type="Proteomes" id="UP000677082"/>
    </source>
</evidence>
<keyword evidence="2" id="KW-1133">Transmembrane helix</keyword>
<evidence type="ECO:0000256" key="2">
    <source>
        <dbReference type="SAM" id="Phobius"/>
    </source>
</evidence>
<dbReference type="AlphaFoldDB" id="A0A919W441"/>
<sequence>MLIRGYAAIARRPWWFAAATIAVALLLGVVVAGHTPLWPVALGLMIAAVVASFVLGIPNVMAGRLPSFLLLRDGVFAAPARAAIGTSAEWERLSGRLSPSSPHAPGRDRGPARFR</sequence>
<feature type="compositionally biased region" description="Basic and acidic residues" evidence="1">
    <location>
        <begin position="105"/>
        <end position="115"/>
    </location>
</feature>
<organism evidence="3 4">
    <name type="scientific">Paractinoplanes toevensis</name>
    <dbReference type="NCBI Taxonomy" id="571911"/>
    <lineage>
        <taxon>Bacteria</taxon>
        <taxon>Bacillati</taxon>
        <taxon>Actinomycetota</taxon>
        <taxon>Actinomycetes</taxon>
        <taxon>Micromonosporales</taxon>
        <taxon>Micromonosporaceae</taxon>
        <taxon>Paractinoplanes</taxon>
    </lineage>
</organism>
<feature type="region of interest" description="Disordered" evidence="1">
    <location>
        <begin position="92"/>
        <end position="115"/>
    </location>
</feature>
<name>A0A919W441_9ACTN</name>
<dbReference type="Proteomes" id="UP000677082">
    <property type="component" value="Unassembled WGS sequence"/>
</dbReference>
<keyword evidence="2" id="KW-0812">Transmembrane</keyword>
<gene>
    <name evidence="3" type="ORF">Ato02nite_029680</name>
</gene>
<protein>
    <submittedName>
        <fullName evidence="3">Uncharacterized protein</fullName>
    </submittedName>
</protein>
<dbReference type="EMBL" id="BOQN01000040">
    <property type="protein sequence ID" value="GIM91175.1"/>
    <property type="molecule type" value="Genomic_DNA"/>
</dbReference>
<evidence type="ECO:0000313" key="3">
    <source>
        <dbReference type="EMBL" id="GIM91175.1"/>
    </source>
</evidence>
<comment type="caution">
    <text evidence="3">The sequence shown here is derived from an EMBL/GenBank/DDBJ whole genome shotgun (WGS) entry which is preliminary data.</text>
</comment>
<dbReference type="RefSeq" id="WP_213007081.1">
    <property type="nucleotide sequence ID" value="NZ_BOQN01000040.1"/>
</dbReference>
<feature type="transmembrane region" description="Helical" evidence="2">
    <location>
        <begin position="42"/>
        <end position="62"/>
    </location>
</feature>
<evidence type="ECO:0000256" key="1">
    <source>
        <dbReference type="SAM" id="MobiDB-lite"/>
    </source>
</evidence>